<dbReference type="EMBL" id="OV170223">
    <property type="protein sequence ID" value="CAH0722078.1"/>
    <property type="molecule type" value="Genomic_DNA"/>
</dbReference>
<sequence>MSSALHVLLDESTEAFAARPEEPVQRLYLPERRVRLAGLRLVAASGYVTCANRSPAFVTRLSTTFLRVCRP</sequence>
<reference evidence="1" key="1">
    <citation type="submission" date="2021-12" db="EMBL/GenBank/DDBJ databases">
        <authorList>
            <person name="Martin H S."/>
        </authorList>
    </citation>
    <scope>NUCLEOTIDE SEQUENCE</scope>
</reference>
<dbReference type="OrthoDB" id="10579001at2759"/>
<accession>A0A8J9VI97</accession>
<name>A0A8J9VI97_9NEOP</name>
<dbReference type="AlphaFoldDB" id="A0A8J9VI97"/>
<keyword evidence="2" id="KW-1185">Reference proteome</keyword>
<feature type="non-terminal residue" evidence="1">
    <location>
        <position position="71"/>
    </location>
</feature>
<protein>
    <submittedName>
        <fullName evidence="1">Uncharacterized protein</fullName>
    </submittedName>
</protein>
<gene>
    <name evidence="1" type="ORF">BINO364_LOCUS8094</name>
</gene>
<proteinExistence type="predicted"/>
<dbReference type="Proteomes" id="UP000838878">
    <property type="component" value="Chromosome 3"/>
</dbReference>
<evidence type="ECO:0000313" key="2">
    <source>
        <dbReference type="Proteomes" id="UP000838878"/>
    </source>
</evidence>
<organism evidence="1 2">
    <name type="scientific">Brenthis ino</name>
    <name type="common">lesser marbled fritillary</name>
    <dbReference type="NCBI Taxonomy" id="405034"/>
    <lineage>
        <taxon>Eukaryota</taxon>
        <taxon>Metazoa</taxon>
        <taxon>Ecdysozoa</taxon>
        <taxon>Arthropoda</taxon>
        <taxon>Hexapoda</taxon>
        <taxon>Insecta</taxon>
        <taxon>Pterygota</taxon>
        <taxon>Neoptera</taxon>
        <taxon>Endopterygota</taxon>
        <taxon>Lepidoptera</taxon>
        <taxon>Glossata</taxon>
        <taxon>Ditrysia</taxon>
        <taxon>Papilionoidea</taxon>
        <taxon>Nymphalidae</taxon>
        <taxon>Heliconiinae</taxon>
        <taxon>Argynnini</taxon>
        <taxon>Brenthis</taxon>
    </lineage>
</organism>
<evidence type="ECO:0000313" key="1">
    <source>
        <dbReference type="EMBL" id="CAH0722078.1"/>
    </source>
</evidence>